<dbReference type="Gene3D" id="2.10.109.10">
    <property type="entry name" value="Umud Fragment, subunit A"/>
    <property type="match status" value="1"/>
</dbReference>
<sequence length="277" mass="30104">MSSENDGDFEAERYAPAPEVMPPSYEPQSLEEARAQRLHIVVPQSSAPTVSLGRRVISSLLEISTIVAVALLFSVLLKTFFVQAFEIPSGSMEDTIIIDDRVVVNKLADTADELNRGDIIVFLDPGNWLANVDVPQASGIRAGLQKVGEAIGLVPKNVGSHLIKRLIGLPGDHVACCDDKGRVTVNGVGIDETYIKPGVAPSDEAFDVRVPRGHVWVMGDNRSDSSDSRYHQRVEGSGFVPVRNIEGRAWLRILPVSRFGTLPDASEVFEGVPDPQR</sequence>
<name>A0A6H2EJ07_9ACTO</name>
<proteinExistence type="inferred from homology"/>
<evidence type="ECO:0000256" key="4">
    <source>
        <dbReference type="ARBA" id="ARBA00013208"/>
    </source>
</evidence>
<evidence type="ECO:0000256" key="6">
    <source>
        <dbReference type="PIRSR" id="PIRSR600223-1"/>
    </source>
</evidence>
<dbReference type="EC" id="3.4.21.89" evidence="4 7"/>
<comment type="similarity">
    <text evidence="3 7">Belongs to the peptidase S26 family.</text>
</comment>
<keyword evidence="5 7" id="KW-0378">Hydrolase</keyword>
<organism evidence="10 11">
    <name type="scientific">Arcanobacterium buesumense</name>
    <dbReference type="NCBI Taxonomy" id="2722751"/>
    <lineage>
        <taxon>Bacteria</taxon>
        <taxon>Bacillati</taxon>
        <taxon>Actinomycetota</taxon>
        <taxon>Actinomycetes</taxon>
        <taxon>Actinomycetales</taxon>
        <taxon>Actinomycetaceae</taxon>
        <taxon>Arcanobacterium</taxon>
    </lineage>
</organism>
<evidence type="ECO:0000259" key="9">
    <source>
        <dbReference type="Pfam" id="PF10502"/>
    </source>
</evidence>
<evidence type="ECO:0000256" key="3">
    <source>
        <dbReference type="ARBA" id="ARBA00009370"/>
    </source>
</evidence>
<dbReference type="PANTHER" id="PTHR43390:SF1">
    <property type="entry name" value="CHLOROPLAST PROCESSING PEPTIDASE"/>
    <property type="match status" value="1"/>
</dbReference>
<keyword evidence="7" id="KW-0645">Protease</keyword>
<dbReference type="InterPro" id="IPR036286">
    <property type="entry name" value="LexA/Signal_pep-like_sf"/>
</dbReference>
<dbReference type="NCBIfam" id="TIGR02227">
    <property type="entry name" value="sigpep_I_bact"/>
    <property type="match status" value="1"/>
</dbReference>
<accession>A0A6H2EJ07</accession>
<dbReference type="GO" id="GO:0004252">
    <property type="term" value="F:serine-type endopeptidase activity"/>
    <property type="evidence" value="ECO:0007669"/>
    <property type="project" value="InterPro"/>
</dbReference>
<evidence type="ECO:0000313" key="10">
    <source>
        <dbReference type="EMBL" id="QJC21548.1"/>
    </source>
</evidence>
<evidence type="ECO:0000256" key="1">
    <source>
        <dbReference type="ARBA" id="ARBA00000677"/>
    </source>
</evidence>
<feature type="domain" description="Peptidase S26" evidence="9">
    <location>
        <begin position="62"/>
        <end position="252"/>
    </location>
</feature>
<reference evidence="10 11" key="1">
    <citation type="submission" date="2020-03" db="EMBL/GenBank/DDBJ databases">
        <title>Complete genome of Arcanobacterium buesumensis sp. nov. strain 2701.</title>
        <authorList>
            <person name="Borowiak M."/>
            <person name="Alssahen M."/>
            <person name="Laemmler C."/>
            <person name="Malorny B."/>
            <person name="Hassan A."/>
            <person name="Prenger-Berninghoff E."/>
            <person name="Ploetz M."/>
            <person name="Abdulmawjood A."/>
        </authorList>
    </citation>
    <scope>NUCLEOTIDE SEQUENCE [LARGE SCALE GENOMIC DNA]</scope>
    <source>
        <strain evidence="10 11">2701</strain>
    </source>
</reference>
<evidence type="ECO:0000256" key="2">
    <source>
        <dbReference type="ARBA" id="ARBA00004401"/>
    </source>
</evidence>
<dbReference type="PROSITE" id="PS00761">
    <property type="entry name" value="SPASE_I_3"/>
    <property type="match status" value="1"/>
</dbReference>
<dbReference type="KEGG" id="arca:HC352_02830"/>
<dbReference type="SUPFAM" id="SSF51306">
    <property type="entry name" value="LexA/Signal peptidase"/>
    <property type="match status" value="1"/>
</dbReference>
<dbReference type="Proteomes" id="UP000502298">
    <property type="component" value="Chromosome"/>
</dbReference>
<dbReference type="InterPro" id="IPR019758">
    <property type="entry name" value="Pept_S26A_signal_pept_1_CS"/>
</dbReference>
<comment type="subcellular location">
    <subcellularLocation>
        <location evidence="2">Cell membrane</location>
        <topology evidence="2">Single-pass type II membrane protein</topology>
    </subcellularLocation>
    <subcellularLocation>
        <location evidence="7">Membrane</location>
        <topology evidence="7">Single-pass type II membrane protein</topology>
    </subcellularLocation>
</comment>
<dbReference type="PANTHER" id="PTHR43390">
    <property type="entry name" value="SIGNAL PEPTIDASE I"/>
    <property type="match status" value="1"/>
</dbReference>
<evidence type="ECO:0000313" key="11">
    <source>
        <dbReference type="Proteomes" id="UP000502298"/>
    </source>
</evidence>
<dbReference type="CDD" id="cd06530">
    <property type="entry name" value="S26_SPase_I"/>
    <property type="match status" value="1"/>
</dbReference>
<dbReference type="EMBL" id="CP050804">
    <property type="protein sequence ID" value="QJC21548.1"/>
    <property type="molecule type" value="Genomic_DNA"/>
</dbReference>
<feature type="active site" evidence="6">
    <location>
        <position position="164"/>
    </location>
</feature>
<dbReference type="PRINTS" id="PR00727">
    <property type="entry name" value="LEADERPTASE"/>
</dbReference>
<dbReference type="RefSeq" id="WP_168917488.1">
    <property type="nucleotide sequence ID" value="NZ_CP050804.1"/>
</dbReference>
<evidence type="ECO:0000256" key="5">
    <source>
        <dbReference type="ARBA" id="ARBA00022801"/>
    </source>
</evidence>
<comment type="catalytic activity">
    <reaction evidence="1 7">
        <text>Cleavage of hydrophobic, N-terminal signal or leader sequences from secreted and periplasmic proteins.</text>
        <dbReference type="EC" id="3.4.21.89"/>
    </reaction>
</comment>
<feature type="active site" evidence="6">
    <location>
        <position position="91"/>
    </location>
</feature>
<dbReference type="Pfam" id="PF10502">
    <property type="entry name" value="Peptidase_S26"/>
    <property type="match status" value="1"/>
</dbReference>
<keyword evidence="11" id="KW-1185">Reference proteome</keyword>
<feature type="region of interest" description="Disordered" evidence="8">
    <location>
        <begin position="1"/>
        <end position="28"/>
    </location>
</feature>
<dbReference type="InterPro" id="IPR000223">
    <property type="entry name" value="Pept_S26A_signal_pept_1"/>
</dbReference>
<gene>
    <name evidence="10" type="primary">lepB</name>
    <name evidence="10" type="ORF">HC352_02830</name>
</gene>
<dbReference type="GO" id="GO:0006465">
    <property type="term" value="P:signal peptide processing"/>
    <property type="evidence" value="ECO:0007669"/>
    <property type="project" value="InterPro"/>
</dbReference>
<evidence type="ECO:0000256" key="7">
    <source>
        <dbReference type="RuleBase" id="RU362042"/>
    </source>
</evidence>
<dbReference type="InterPro" id="IPR019533">
    <property type="entry name" value="Peptidase_S26"/>
</dbReference>
<dbReference type="AlphaFoldDB" id="A0A6H2EJ07"/>
<dbReference type="GO" id="GO:0005886">
    <property type="term" value="C:plasma membrane"/>
    <property type="evidence" value="ECO:0007669"/>
    <property type="project" value="UniProtKB-SubCell"/>
</dbReference>
<dbReference type="GO" id="GO:0009003">
    <property type="term" value="F:signal peptidase activity"/>
    <property type="evidence" value="ECO:0007669"/>
    <property type="project" value="UniProtKB-EC"/>
</dbReference>
<evidence type="ECO:0000256" key="8">
    <source>
        <dbReference type="SAM" id="MobiDB-lite"/>
    </source>
</evidence>
<protein>
    <recommendedName>
        <fullName evidence="4 7">Signal peptidase I</fullName>
        <ecNumber evidence="4 7">3.4.21.89</ecNumber>
    </recommendedName>
</protein>